<dbReference type="InterPro" id="IPR036249">
    <property type="entry name" value="Thioredoxin-like_sf"/>
</dbReference>
<evidence type="ECO:0008006" key="3">
    <source>
        <dbReference type="Google" id="ProtNLM"/>
    </source>
</evidence>
<gene>
    <name evidence="1" type="ORF">HYFRA_00012330</name>
</gene>
<dbReference type="PANTHER" id="PTHR33875:SF2">
    <property type="entry name" value="ACR183CP"/>
    <property type="match status" value="1"/>
</dbReference>
<comment type="caution">
    <text evidence="1">The sequence shown here is derived from an EMBL/GenBank/DDBJ whole genome shotgun (WGS) entry which is preliminary data.</text>
</comment>
<dbReference type="OrthoDB" id="37297at2759"/>
<evidence type="ECO:0000313" key="2">
    <source>
        <dbReference type="Proteomes" id="UP000696280"/>
    </source>
</evidence>
<keyword evidence="2" id="KW-1185">Reference proteome</keyword>
<dbReference type="Gene3D" id="3.40.30.10">
    <property type="entry name" value="Glutaredoxin"/>
    <property type="match status" value="1"/>
</dbReference>
<organism evidence="1 2">
    <name type="scientific">Hymenoscyphus fraxineus</name>
    <dbReference type="NCBI Taxonomy" id="746836"/>
    <lineage>
        <taxon>Eukaryota</taxon>
        <taxon>Fungi</taxon>
        <taxon>Dikarya</taxon>
        <taxon>Ascomycota</taxon>
        <taxon>Pezizomycotina</taxon>
        <taxon>Leotiomycetes</taxon>
        <taxon>Helotiales</taxon>
        <taxon>Helotiaceae</taxon>
        <taxon>Hymenoscyphus</taxon>
    </lineage>
</organism>
<dbReference type="AlphaFoldDB" id="A0A9N9KYP4"/>
<dbReference type="PANTHER" id="PTHR33875">
    <property type="entry name" value="OS09G0542200 PROTEIN"/>
    <property type="match status" value="1"/>
</dbReference>
<dbReference type="SUPFAM" id="SSF52833">
    <property type="entry name" value="Thioredoxin-like"/>
    <property type="match status" value="1"/>
</dbReference>
<reference evidence="1" key="1">
    <citation type="submission" date="2021-07" db="EMBL/GenBank/DDBJ databases">
        <authorList>
            <person name="Durling M."/>
        </authorList>
    </citation>
    <scope>NUCLEOTIDE SEQUENCE</scope>
</reference>
<sequence>MALAPKFAAQKFSALSQPQTLHTLELFLDYVCPFSAKMFHTVYSEVFPLIREKYAEKVQVVFRQQVQPWHPSSTLVHEAAVGVVQLGGDFWGFSDILFKDAKSYYDVNVVNETRNQTYGRLAKLGAKAGVDEQSLLKLLLISDKPGEDGSLNTGNGVTNNLKVLIKMNRLVGVHVSPTVIFDGVVENSISSSFTGKQWAEWLESNVV</sequence>
<name>A0A9N9KYP4_9HELO</name>
<proteinExistence type="predicted"/>
<protein>
    <recommendedName>
        <fullName evidence="3">Thioredoxin-like fold domain-containing protein</fullName>
    </recommendedName>
</protein>
<evidence type="ECO:0000313" key="1">
    <source>
        <dbReference type="EMBL" id="CAG8956875.1"/>
    </source>
</evidence>
<dbReference type="Proteomes" id="UP000696280">
    <property type="component" value="Unassembled WGS sequence"/>
</dbReference>
<dbReference type="EMBL" id="CAJVRL010000074">
    <property type="protein sequence ID" value="CAG8956875.1"/>
    <property type="molecule type" value="Genomic_DNA"/>
</dbReference>
<accession>A0A9N9KYP4</accession>